<feature type="compositionally biased region" description="Basic and acidic residues" evidence="1">
    <location>
        <begin position="24"/>
        <end position="76"/>
    </location>
</feature>
<protein>
    <submittedName>
        <fullName evidence="3">Aminotransferase</fullName>
    </submittedName>
</protein>
<feature type="region of interest" description="Disordered" evidence="1">
    <location>
        <begin position="430"/>
        <end position="455"/>
    </location>
</feature>
<keyword evidence="3" id="KW-0032">Aminotransferase</keyword>
<feature type="domain" description="SLH" evidence="2">
    <location>
        <begin position="251"/>
        <end position="314"/>
    </location>
</feature>
<dbReference type="EMBL" id="PPDD01000001">
    <property type="protein sequence ID" value="PQL58858.1"/>
    <property type="molecule type" value="Genomic_DNA"/>
</dbReference>
<gene>
    <name evidence="3" type="ORF">VCHSUH03_00420</name>
</gene>
<feature type="region of interest" description="Disordered" evidence="1">
    <location>
        <begin position="1"/>
        <end position="137"/>
    </location>
</feature>
<feature type="compositionally biased region" description="Basic and acidic residues" evidence="1">
    <location>
        <begin position="83"/>
        <end position="137"/>
    </location>
</feature>
<dbReference type="InterPro" id="IPR001119">
    <property type="entry name" value="SLH_dom"/>
</dbReference>
<dbReference type="GO" id="GO:0008483">
    <property type="term" value="F:transaminase activity"/>
    <property type="evidence" value="ECO:0007669"/>
    <property type="project" value="UniProtKB-KW"/>
</dbReference>
<feature type="compositionally biased region" description="Basic and acidic residues" evidence="1">
    <location>
        <begin position="387"/>
        <end position="414"/>
    </location>
</feature>
<dbReference type="Pfam" id="PF00395">
    <property type="entry name" value="SLH"/>
    <property type="match status" value="3"/>
</dbReference>
<dbReference type="Proteomes" id="UP000238899">
    <property type="component" value="Unassembled WGS sequence"/>
</dbReference>
<reference evidence="3 4" key="1">
    <citation type="journal article" date="2018" name="Int. J. Syst. Evol. Microbiol.">
        <title>Veillonella infantium sp. nov., an anaerobic, Gram-stain-negative coccus isolated from tongue biofilm of a Thai child.</title>
        <authorList>
            <person name="Mashima I."/>
            <person name="Liao Y.C."/>
            <person name="Miyakawa H."/>
            <person name="Theodorea C.F."/>
            <person name="Thawboon B."/>
            <person name="Thaweboon S."/>
            <person name="Scannapieco F.A."/>
            <person name="Nakazawa F."/>
        </authorList>
    </citation>
    <scope>NUCLEOTIDE SEQUENCE [LARGE SCALE GENOMIC DNA]</scope>
    <source>
        <strain evidence="3 4">T11011-4</strain>
    </source>
</reference>
<accession>A0ABX5C693</accession>
<feature type="domain" description="SLH" evidence="2">
    <location>
        <begin position="181"/>
        <end position="244"/>
    </location>
</feature>
<feature type="region of interest" description="Disordered" evidence="1">
    <location>
        <begin position="381"/>
        <end position="414"/>
    </location>
</feature>
<organism evidence="3 4">
    <name type="scientific">Veillonella infantium</name>
    <dbReference type="NCBI Taxonomy" id="1911679"/>
    <lineage>
        <taxon>Bacteria</taxon>
        <taxon>Bacillati</taxon>
        <taxon>Bacillota</taxon>
        <taxon>Negativicutes</taxon>
        <taxon>Veillonellales</taxon>
        <taxon>Veillonellaceae</taxon>
        <taxon>Veillonella</taxon>
    </lineage>
</organism>
<sequence>MAHAETTAAHVKSEVSSTATKAEVAAKSDEHRVDTSVKNDAKRVDTSVKNDAKRVDTSVKNDAKRVDTSVKNDAKRVGTSAKNDAKHATTVVKHDAKHADTSVKSDAKHVDTSVKNDAKRVDTSVKNDAKRVDTSVKNDAKRVDTSVKNDAKRVDTSVKNDVKEDAAKVEGKKAVKAKENLPAGVYPDTKDNWARDAIQAMTQAGYLSGYADNTFKPSAQITREQAAAIYGKVLQHNLNEQELADIVTKESATSYSDVEADRWSSSAIKLVSAAGVMEGTSKTAFTPSKTMDREQFVASAASLAKKLNLSTPVKTEKVTFKDEASISSAYLADIQYMAQRGIVASGATENFNPKQPVTRAQAATILNRMLNGAGLATPKHTATVTETKTEPTVKEDVKKADTTEKDASKVNKDAKKDVAKADKTVKADAKKAEKDVKGNKNAAVAQKTEPTRTVRPVRRSTLKALDQKQQAALEDKVFNELNKTYKTEEAFQDYGVMYWRDNQLHVALKTDSDISTVKANLAARGDSTVNNYVVVEPSQYSQTEYDAIDANFRNYYNKNEKAGTILATFPDVENNQLYAVVTTASKETQQGMSKLFGSKVKMTVKR</sequence>
<feature type="domain" description="SLH" evidence="2">
    <location>
        <begin position="317"/>
        <end position="380"/>
    </location>
</feature>
<dbReference type="PANTHER" id="PTHR43308">
    <property type="entry name" value="OUTER MEMBRANE PROTEIN ALPHA-RELATED"/>
    <property type="match status" value="1"/>
</dbReference>
<name>A0ABX5C693_9FIRM</name>
<evidence type="ECO:0000313" key="3">
    <source>
        <dbReference type="EMBL" id="PQL58858.1"/>
    </source>
</evidence>
<comment type="caution">
    <text evidence="3">The sequence shown here is derived from an EMBL/GenBank/DDBJ whole genome shotgun (WGS) entry which is preliminary data.</text>
</comment>
<keyword evidence="3" id="KW-0808">Transferase</keyword>
<proteinExistence type="predicted"/>
<dbReference type="PROSITE" id="PS51272">
    <property type="entry name" value="SLH"/>
    <property type="match status" value="3"/>
</dbReference>
<evidence type="ECO:0000313" key="4">
    <source>
        <dbReference type="Proteomes" id="UP000238899"/>
    </source>
</evidence>
<evidence type="ECO:0000256" key="1">
    <source>
        <dbReference type="SAM" id="MobiDB-lite"/>
    </source>
</evidence>
<evidence type="ECO:0000259" key="2">
    <source>
        <dbReference type="PROSITE" id="PS51272"/>
    </source>
</evidence>
<dbReference type="InterPro" id="IPR051465">
    <property type="entry name" value="Cell_Envelope_Struct_Comp"/>
</dbReference>
<keyword evidence="4" id="KW-1185">Reference proteome</keyword>